<dbReference type="PANTHER" id="PTHR34138">
    <property type="entry name" value="CELL SHAPE-DETERMINING PROTEIN MREC"/>
    <property type="match status" value="1"/>
</dbReference>
<dbReference type="RefSeq" id="WP_110888809.1">
    <property type="nucleotide sequence ID" value="NZ_QJSX01000026.1"/>
</dbReference>
<feature type="domain" description="Rod shape-determining protein MreC beta-barrel core" evidence="6">
    <location>
        <begin position="111"/>
        <end position="259"/>
    </location>
</feature>
<dbReference type="GO" id="GO:0008360">
    <property type="term" value="P:regulation of cell shape"/>
    <property type="evidence" value="ECO:0007669"/>
    <property type="project" value="UniProtKB-KW"/>
</dbReference>
<accession>A0A318S1S7</accession>
<dbReference type="InterPro" id="IPR042175">
    <property type="entry name" value="Cell/Rod_MreC_2"/>
</dbReference>
<dbReference type="EMBL" id="QJSX01000026">
    <property type="protein sequence ID" value="PYE48965.1"/>
    <property type="molecule type" value="Genomic_DNA"/>
</dbReference>
<dbReference type="OrthoDB" id="9792313at2"/>
<dbReference type="InterPro" id="IPR042177">
    <property type="entry name" value="Cell/Rod_1"/>
</dbReference>
<reference evidence="7 8" key="1">
    <citation type="submission" date="2018-06" db="EMBL/GenBank/DDBJ databases">
        <title>Genomic Encyclopedia of Type Strains, Phase IV (KMG-IV): sequencing the most valuable type-strain genomes for metagenomic binning, comparative biology and taxonomic classification.</title>
        <authorList>
            <person name="Goeker M."/>
        </authorList>
    </citation>
    <scope>NUCLEOTIDE SEQUENCE [LARGE SCALE GENOMIC DNA]</scope>
    <source>
        <strain evidence="7 8">DSM 18048</strain>
    </source>
</reference>
<sequence length="262" mass="28056">MNAWRRLAVVYVLLMLVSMAATRFQITPPLAVTSGILPLTQLFDGAADNVRGAYGTLVEERDIARRYRELRSQNDVLRGRLSVLERENARLKEAAQIRATQSPSLVTVASVVAVDPSPLLSRLTVNKGIRDGVSLRMPATVPAGLVGQVTSVDGTSAAITTILDPESRVGVSLAREGWRGGRGLAFGYSSERLKAEFPLSVDVRVGDVVETSNLGGVYPSGIRVGSVEEILPLGSNDVRRSVIVKPAADITSLEEVALLRAL</sequence>
<feature type="coiled-coil region" evidence="5">
    <location>
        <begin position="67"/>
        <end position="94"/>
    </location>
</feature>
<evidence type="ECO:0000256" key="5">
    <source>
        <dbReference type="SAM" id="Coils"/>
    </source>
</evidence>
<comment type="similarity">
    <text evidence="1">Belongs to the MreC family.</text>
</comment>
<evidence type="ECO:0000313" key="7">
    <source>
        <dbReference type="EMBL" id="PYE48965.1"/>
    </source>
</evidence>
<dbReference type="Pfam" id="PF04085">
    <property type="entry name" value="MreC"/>
    <property type="match status" value="1"/>
</dbReference>
<organism evidence="7 8">
    <name type="scientific">Deinococcus yavapaiensis KR-236</name>
    <dbReference type="NCBI Taxonomy" id="694435"/>
    <lineage>
        <taxon>Bacteria</taxon>
        <taxon>Thermotogati</taxon>
        <taxon>Deinococcota</taxon>
        <taxon>Deinococci</taxon>
        <taxon>Deinococcales</taxon>
        <taxon>Deinococcaceae</taxon>
        <taxon>Deinococcus</taxon>
    </lineage>
</organism>
<evidence type="ECO:0000259" key="6">
    <source>
        <dbReference type="Pfam" id="PF04085"/>
    </source>
</evidence>
<dbReference type="PANTHER" id="PTHR34138:SF1">
    <property type="entry name" value="CELL SHAPE-DETERMINING PROTEIN MREC"/>
    <property type="match status" value="1"/>
</dbReference>
<dbReference type="InterPro" id="IPR007221">
    <property type="entry name" value="MreC"/>
</dbReference>
<dbReference type="Gene3D" id="2.40.10.350">
    <property type="entry name" value="Rod shape-determining protein MreC, domain 2"/>
    <property type="match status" value="1"/>
</dbReference>
<protein>
    <recommendedName>
        <fullName evidence="2">Cell shape-determining protein MreC</fullName>
    </recommendedName>
    <alternativeName>
        <fullName evidence="4">Cell shape protein MreC</fullName>
    </alternativeName>
</protein>
<keyword evidence="3" id="KW-0133">Cell shape</keyword>
<dbReference type="InterPro" id="IPR055342">
    <property type="entry name" value="MreC_beta-barrel_core"/>
</dbReference>
<evidence type="ECO:0000256" key="4">
    <source>
        <dbReference type="ARBA" id="ARBA00032089"/>
    </source>
</evidence>
<dbReference type="Gene3D" id="2.40.10.340">
    <property type="entry name" value="Rod shape-determining protein MreC, domain 1"/>
    <property type="match status" value="1"/>
</dbReference>
<comment type="caution">
    <text evidence="7">The sequence shown here is derived from an EMBL/GenBank/DDBJ whole genome shotgun (WGS) entry which is preliminary data.</text>
</comment>
<evidence type="ECO:0000313" key="8">
    <source>
        <dbReference type="Proteomes" id="UP000248326"/>
    </source>
</evidence>
<dbReference type="Proteomes" id="UP000248326">
    <property type="component" value="Unassembled WGS sequence"/>
</dbReference>
<keyword evidence="5" id="KW-0175">Coiled coil</keyword>
<dbReference type="GO" id="GO:0005886">
    <property type="term" value="C:plasma membrane"/>
    <property type="evidence" value="ECO:0007669"/>
    <property type="project" value="TreeGrafter"/>
</dbReference>
<evidence type="ECO:0000256" key="2">
    <source>
        <dbReference type="ARBA" id="ARBA00013855"/>
    </source>
</evidence>
<keyword evidence="8" id="KW-1185">Reference proteome</keyword>
<gene>
    <name evidence="7" type="ORF">DES52_12631</name>
</gene>
<dbReference type="PIRSF" id="PIRSF038471">
    <property type="entry name" value="MreC"/>
    <property type="match status" value="1"/>
</dbReference>
<evidence type="ECO:0000256" key="3">
    <source>
        <dbReference type="ARBA" id="ARBA00022960"/>
    </source>
</evidence>
<proteinExistence type="inferred from homology"/>
<dbReference type="NCBIfam" id="TIGR00219">
    <property type="entry name" value="mreC"/>
    <property type="match status" value="1"/>
</dbReference>
<evidence type="ECO:0000256" key="1">
    <source>
        <dbReference type="ARBA" id="ARBA00009369"/>
    </source>
</evidence>
<name>A0A318S1S7_9DEIO</name>
<dbReference type="AlphaFoldDB" id="A0A318S1S7"/>